<dbReference type="GO" id="GO:0005840">
    <property type="term" value="C:ribosome"/>
    <property type="evidence" value="ECO:0007669"/>
    <property type="project" value="UniProtKB-KW"/>
</dbReference>
<dbReference type="SMART" id="SM01403">
    <property type="entry name" value="Ribosomal_S10"/>
    <property type="match status" value="1"/>
</dbReference>
<comment type="function">
    <text evidence="4">Involved in the binding of tRNA to the ribosomes.</text>
</comment>
<comment type="subunit">
    <text evidence="4">Part of the 30S ribosomal subunit.</text>
</comment>
<comment type="similarity">
    <text evidence="1 4">Belongs to the universal ribosomal protein uS10 family.</text>
</comment>
<keyword evidence="3 4" id="KW-0687">Ribonucleoprotein</keyword>
<dbReference type="OrthoDB" id="333791at2157"/>
<dbReference type="Pfam" id="PF00338">
    <property type="entry name" value="Ribosomal_S10"/>
    <property type="match status" value="1"/>
</dbReference>
<evidence type="ECO:0000256" key="1">
    <source>
        <dbReference type="ARBA" id="ARBA00007102"/>
    </source>
</evidence>
<dbReference type="RefSeq" id="WP_050024080.1">
    <property type="nucleotide sequence ID" value="NZ_JNFH02000014.1"/>
</dbReference>
<dbReference type="GO" id="GO:1990904">
    <property type="term" value="C:ribonucleoprotein complex"/>
    <property type="evidence" value="ECO:0007669"/>
    <property type="project" value="UniProtKB-KW"/>
</dbReference>
<dbReference type="SUPFAM" id="SSF54999">
    <property type="entry name" value="Ribosomal protein S10"/>
    <property type="match status" value="1"/>
</dbReference>
<dbReference type="AlphaFoldDB" id="A0A081EXA9"/>
<feature type="domain" description="Small ribosomal subunit protein uS10" evidence="5">
    <location>
        <begin position="6"/>
        <end position="98"/>
    </location>
</feature>
<dbReference type="GO" id="GO:0006412">
    <property type="term" value="P:translation"/>
    <property type="evidence" value="ECO:0007669"/>
    <property type="project" value="UniProtKB-UniRule"/>
</dbReference>
<evidence type="ECO:0000313" key="6">
    <source>
        <dbReference type="EMBL" id="KDS92047.1"/>
    </source>
</evidence>
<evidence type="ECO:0000256" key="3">
    <source>
        <dbReference type="ARBA" id="ARBA00023274"/>
    </source>
</evidence>
<protein>
    <recommendedName>
        <fullName evidence="4">Small ribosomal subunit protein uS10</fullName>
    </recommendedName>
</protein>
<dbReference type="GO" id="GO:0000049">
    <property type="term" value="F:tRNA binding"/>
    <property type="evidence" value="ECO:0007669"/>
    <property type="project" value="UniProtKB-UniRule"/>
</dbReference>
<comment type="caution">
    <text evidence="6">The sequence shown here is derived from an EMBL/GenBank/DDBJ whole genome shotgun (WGS) entry which is preliminary data.</text>
</comment>
<dbReference type="Proteomes" id="UP000053331">
    <property type="component" value="Unassembled WGS sequence"/>
</dbReference>
<accession>A0A081EXA9</accession>
<evidence type="ECO:0000259" key="5">
    <source>
        <dbReference type="SMART" id="SM01403"/>
    </source>
</evidence>
<proteinExistence type="inferred from homology"/>
<keyword evidence="7" id="KW-1185">Reference proteome</keyword>
<name>A0A081EXA9_9EURY</name>
<evidence type="ECO:0000256" key="2">
    <source>
        <dbReference type="ARBA" id="ARBA00022980"/>
    </source>
</evidence>
<reference evidence="6 7" key="1">
    <citation type="journal article" date="2015" name="Genome Announc.">
        <title>Draft genome sequence of a Halorubrum H3 strain isolated from the burlinskoye salt lake (Altai Krai, Russia).</title>
        <authorList>
            <person name="Rozanov A.S."/>
            <person name="Bryanskaya A.V."/>
            <person name="Malup T.K."/>
            <person name="Kotenko A.V."/>
            <person name="Peltek S.E."/>
        </authorList>
    </citation>
    <scope>NUCLEOTIDE SEQUENCE [LARGE SCALE GENOMIC DNA]</scope>
    <source>
        <strain evidence="6 7">H3</strain>
    </source>
</reference>
<dbReference type="GO" id="GO:0003735">
    <property type="term" value="F:structural constituent of ribosome"/>
    <property type="evidence" value="ECO:0007669"/>
    <property type="project" value="InterPro"/>
</dbReference>
<dbReference type="InterPro" id="IPR001848">
    <property type="entry name" value="Ribosomal_uS10"/>
</dbReference>
<evidence type="ECO:0000313" key="7">
    <source>
        <dbReference type="Proteomes" id="UP000053331"/>
    </source>
</evidence>
<dbReference type="HAMAP" id="MF_00508">
    <property type="entry name" value="Ribosomal_uS10"/>
    <property type="match status" value="1"/>
</dbReference>
<organism evidence="6 7">
    <name type="scientific">Halorubrum saccharovorum</name>
    <dbReference type="NCBI Taxonomy" id="2248"/>
    <lineage>
        <taxon>Archaea</taxon>
        <taxon>Methanobacteriati</taxon>
        <taxon>Methanobacteriota</taxon>
        <taxon>Stenosarchaea group</taxon>
        <taxon>Halobacteria</taxon>
        <taxon>Halobacteriales</taxon>
        <taxon>Haloferacaceae</taxon>
        <taxon>Halorubrum</taxon>
    </lineage>
</organism>
<keyword evidence="2 4" id="KW-0689">Ribosomal protein</keyword>
<dbReference type="Gene3D" id="3.30.70.600">
    <property type="entry name" value="Ribosomal protein S10 domain"/>
    <property type="match status" value="1"/>
</dbReference>
<sequence length="110" mass="12443">MTFVTKLSFASGDRDVLAETVQELKSTLERKGAECKGPHATPAETVRVPLYKQLRAGDEFSPWSYDVYKRSMEIHGADDIAREVVGRDFPDSIHVEVEVDQKKPLGHRRD</sequence>
<dbReference type="InterPro" id="IPR027486">
    <property type="entry name" value="Ribosomal_uS10_dom"/>
</dbReference>
<gene>
    <name evidence="4" type="primary">rps10</name>
    <name evidence="6" type="ORF">FK85_09520</name>
</gene>
<dbReference type="EMBL" id="JNFH02000014">
    <property type="protein sequence ID" value="KDS92047.1"/>
    <property type="molecule type" value="Genomic_DNA"/>
</dbReference>
<evidence type="ECO:0000256" key="4">
    <source>
        <dbReference type="HAMAP-Rule" id="MF_00508"/>
    </source>
</evidence>
<dbReference type="InterPro" id="IPR036838">
    <property type="entry name" value="Ribosomal_uS10_dom_sf"/>
</dbReference>